<feature type="transmembrane region" description="Helical" evidence="7">
    <location>
        <begin position="86"/>
        <end position="106"/>
    </location>
</feature>
<keyword evidence="3 7" id="KW-0812">Transmembrane</keyword>
<accession>A0A8K0KHQ6</accession>
<protein>
    <recommendedName>
        <fullName evidence="8">G-protein coupled receptors family 1 profile domain-containing protein</fullName>
    </recommendedName>
</protein>
<comment type="subcellular location">
    <subcellularLocation>
        <location evidence="1">Membrane</location>
    </subcellularLocation>
</comment>
<evidence type="ECO:0000256" key="2">
    <source>
        <dbReference type="ARBA" id="ARBA00010663"/>
    </source>
</evidence>
<organism evidence="9 10">
    <name type="scientific">Ladona fulva</name>
    <name type="common">Scarce chaser dragonfly</name>
    <name type="synonym">Libellula fulva</name>
    <dbReference type="NCBI Taxonomy" id="123851"/>
    <lineage>
        <taxon>Eukaryota</taxon>
        <taxon>Metazoa</taxon>
        <taxon>Ecdysozoa</taxon>
        <taxon>Arthropoda</taxon>
        <taxon>Hexapoda</taxon>
        <taxon>Insecta</taxon>
        <taxon>Pterygota</taxon>
        <taxon>Palaeoptera</taxon>
        <taxon>Odonata</taxon>
        <taxon>Epiprocta</taxon>
        <taxon>Anisoptera</taxon>
        <taxon>Libelluloidea</taxon>
        <taxon>Libellulidae</taxon>
        <taxon>Ladona</taxon>
    </lineage>
</organism>
<dbReference type="CDD" id="cd14978">
    <property type="entry name" value="7tmA_FMRFamide_R-like"/>
    <property type="match status" value="1"/>
</dbReference>
<dbReference type="PROSITE" id="PS00237">
    <property type="entry name" value="G_PROTEIN_RECEP_F1_1"/>
    <property type="match status" value="1"/>
</dbReference>
<evidence type="ECO:0000256" key="1">
    <source>
        <dbReference type="ARBA" id="ARBA00004370"/>
    </source>
</evidence>
<feature type="transmembrane region" description="Helical" evidence="7">
    <location>
        <begin position="42"/>
        <end position="65"/>
    </location>
</feature>
<comment type="similarity">
    <text evidence="2">Belongs to the G-protein coupled receptor 1 family.</text>
</comment>
<gene>
    <name evidence="9" type="ORF">J437_LFUL009985</name>
</gene>
<dbReference type="PROSITE" id="PS50262">
    <property type="entry name" value="G_PROTEIN_RECEP_F1_2"/>
    <property type="match status" value="1"/>
</dbReference>
<dbReference type="GO" id="GO:0004930">
    <property type="term" value="F:G protein-coupled receptor activity"/>
    <property type="evidence" value="ECO:0007669"/>
    <property type="project" value="InterPro"/>
</dbReference>
<feature type="transmembrane region" description="Helical" evidence="7">
    <location>
        <begin position="145"/>
        <end position="166"/>
    </location>
</feature>
<evidence type="ECO:0000259" key="8">
    <source>
        <dbReference type="PROSITE" id="PS50262"/>
    </source>
</evidence>
<evidence type="ECO:0000313" key="9">
    <source>
        <dbReference type="EMBL" id="KAG8234747.1"/>
    </source>
</evidence>
<keyword evidence="4 7" id="KW-1133">Transmembrane helix</keyword>
<feature type="non-terminal residue" evidence="9">
    <location>
        <position position="1"/>
    </location>
</feature>
<reference evidence="9" key="2">
    <citation type="submission" date="2017-10" db="EMBL/GenBank/DDBJ databases">
        <title>Ladona fulva Genome sequencing and assembly.</title>
        <authorList>
            <person name="Murali S."/>
            <person name="Richards S."/>
            <person name="Bandaranaike D."/>
            <person name="Bellair M."/>
            <person name="Blankenburg K."/>
            <person name="Chao H."/>
            <person name="Dinh H."/>
            <person name="Doddapaneni H."/>
            <person name="Dugan-Rocha S."/>
            <person name="Elkadiri S."/>
            <person name="Gnanaolivu R."/>
            <person name="Hernandez B."/>
            <person name="Skinner E."/>
            <person name="Javaid M."/>
            <person name="Lee S."/>
            <person name="Li M."/>
            <person name="Ming W."/>
            <person name="Munidasa M."/>
            <person name="Muniz J."/>
            <person name="Nguyen L."/>
            <person name="Hughes D."/>
            <person name="Osuji N."/>
            <person name="Pu L.-L."/>
            <person name="Puazo M."/>
            <person name="Qu C."/>
            <person name="Quiroz J."/>
            <person name="Raj R."/>
            <person name="Weissenberger G."/>
            <person name="Xin Y."/>
            <person name="Zou X."/>
            <person name="Han Y."/>
            <person name="Worley K."/>
            <person name="Muzny D."/>
            <person name="Gibbs R."/>
        </authorList>
    </citation>
    <scope>NUCLEOTIDE SEQUENCE</scope>
    <source>
        <strain evidence="9">Sampled in the wild</strain>
    </source>
</reference>
<reference evidence="9" key="1">
    <citation type="submission" date="2013-04" db="EMBL/GenBank/DDBJ databases">
        <authorList>
            <person name="Qu J."/>
            <person name="Murali S.C."/>
            <person name="Bandaranaike D."/>
            <person name="Bellair M."/>
            <person name="Blankenburg K."/>
            <person name="Chao H."/>
            <person name="Dinh H."/>
            <person name="Doddapaneni H."/>
            <person name="Downs B."/>
            <person name="Dugan-Rocha S."/>
            <person name="Elkadiri S."/>
            <person name="Gnanaolivu R.D."/>
            <person name="Hernandez B."/>
            <person name="Javaid M."/>
            <person name="Jayaseelan J.C."/>
            <person name="Lee S."/>
            <person name="Li M."/>
            <person name="Ming W."/>
            <person name="Munidasa M."/>
            <person name="Muniz J."/>
            <person name="Nguyen L."/>
            <person name="Ongeri F."/>
            <person name="Osuji N."/>
            <person name="Pu L.-L."/>
            <person name="Puazo M."/>
            <person name="Qu C."/>
            <person name="Quiroz J."/>
            <person name="Raj R."/>
            <person name="Weissenberger G."/>
            <person name="Xin Y."/>
            <person name="Zou X."/>
            <person name="Han Y."/>
            <person name="Richards S."/>
            <person name="Worley K."/>
            <person name="Muzny D."/>
            <person name="Gibbs R."/>
        </authorList>
    </citation>
    <scope>NUCLEOTIDE SEQUENCE</scope>
    <source>
        <strain evidence="9">Sampled in the wild</strain>
    </source>
</reference>
<dbReference type="Pfam" id="PF00001">
    <property type="entry name" value="7tm_1"/>
    <property type="match status" value="1"/>
</dbReference>
<keyword evidence="5 7" id="KW-0472">Membrane</keyword>
<dbReference type="EMBL" id="KZ308842">
    <property type="protein sequence ID" value="KAG8234747.1"/>
    <property type="molecule type" value="Genomic_DNA"/>
</dbReference>
<dbReference type="PANTHER" id="PTHR47760:SF1">
    <property type="entry name" value="G-PROTEIN COUPLED RECEPTORS FAMILY 1 PROFILE DOMAIN-CONTAINING PROTEIN"/>
    <property type="match status" value="1"/>
</dbReference>
<dbReference type="InterPro" id="IPR000276">
    <property type="entry name" value="GPCR_Rhodpsn"/>
</dbReference>
<proteinExistence type="inferred from homology"/>
<comment type="caution">
    <text evidence="9">The sequence shown here is derived from an EMBL/GenBank/DDBJ whole genome shotgun (WGS) entry which is preliminary data.</text>
</comment>
<dbReference type="PANTHER" id="PTHR47760">
    <property type="entry name" value="G-PROTEIN COUPLED RECEPTOR B0563.6-LIKE PROTEIN-RELATED"/>
    <property type="match status" value="1"/>
</dbReference>
<feature type="domain" description="G-protein coupled receptors family 1 profile" evidence="8">
    <location>
        <begin position="1"/>
        <end position="251"/>
    </location>
</feature>
<evidence type="ECO:0000256" key="3">
    <source>
        <dbReference type="ARBA" id="ARBA00022692"/>
    </source>
</evidence>
<dbReference type="InterPro" id="IPR017452">
    <property type="entry name" value="GPCR_Rhodpsn_7TM"/>
</dbReference>
<evidence type="ECO:0000256" key="6">
    <source>
        <dbReference type="SAM" id="MobiDB-lite"/>
    </source>
</evidence>
<dbReference type="Proteomes" id="UP000792457">
    <property type="component" value="Unassembled WGS sequence"/>
</dbReference>
<dbReference type="Gene3D" id="1.20.1070.10">
    <property type="entry name" value="Rhodopsin 7-helix transmembrane proteins"/>
    <property type="match status" value="1"/>
</dbReference>
<evidence type="ECO:0000256" key="4">
    <source>
        <dbReference type="ARBA" id="ARBA00022989"/>
    </source>
</evidence>
<dbReference type="SUPFAM" id="SSF81321">
    <property type="entry name" value="Family A G protein-coupled receptor-like"/>
    <property type="match status" value="1"/>
</dbReference>
<feature type="transmembrane region" description="Helical" evidence="7">
    <location>
        <begin position="194"/>
        <end position="214"/>
    </location>
</feature>
<feature type="region of interest" description="Disordered" evidence="6">
    <location>
        <begin position="333"/>
        <end position="352"/>
    </location>
</feature>
<evidence type="ECO:0000256" key="7">
    <source>
        <dbReference type="SAM" id="Phobius"/>
    </source>
</evidence>
<feature type="transmembrane region" description="Helical" evidence="7">
    <location>
        <begin position="234"/>
        <end position="254"/>
    </location>
</feature>
<dbReference type="GO" id="GO:0016020">
    <property type="term" value="C:membrane"/>
    <property type="evidence" value="ECO:0007669"/>
    <property type="project" value="UniProtKB-SubCell"/>
</dbReference>
<evidence type="ECO:0000313" key="10">
    <source>
        <dbReference type="Proteomes" id="UP000792457"/>
    </source>
</evidence>
<dbReference type="AlphaFoldDB" id="A0A8K0KHQ6"/>
<keyword evidence="10" id="KW-1185">Reference proteome</keyword>
<dbReference type="InterPro" id="IPR053093">
    <property type="entry name" value="GPCR-like"/>
</dbReference>
<dbReference type="OrthoDB" id="10033446at2759"/>
<name>A0A8K0KHQ6_LADFU</name>
<evidence type="ECO:0000256" key="5">
    <source>
        <dbReference type="ARBA" id="ARBA00023136"/>
    </source>
</evidence>
<sequence length="400" mass="42950">YSAASLLAIAFAIPFGLRVLIHRESGGWTSLPQAFYHAHLELFLGNACLGVGVMMLLALTVERYASVCRPGRRSPPPPLAAPPHRARAAAFLIPVITFILYLPNVFRAQLTRCLTDKGTLIYQKRDNAKFLHSLFFSVYKCALELMFKIAPTLLLAGLNLRIMVVYRRSCERRRQMTLKPSGEESRKFAEEQRLVLLLGSTSILFFVCVSPMAILNVTLSERNLNFYSYQVFRAIANVLEVTNYSITFYIYCLFSEDFRNTLIRTFRCPSDTNAGGGSKSALPAPRSKASAGKGIGGTCGGRGGAGALPVGGAAAVPTTTTTTTTATAGIVTTAGENGGIGTSSTTEERTDGTEGWRAISGALQKARVAWSCVRTCGCSNDSACAKEASPGGSSADRVIV</sequence>